<dbReference type="Pfam" id="PF00115">
    <property type="entry name" value="COX1"/>
    <property type="match status" value="1"/>
</dbReference>
<evidence type="ECO:0000256" key="8">
    <source>
        <dbReference type="ARBA" id="ARBA00022475"/>
    </source>
</evidence>
<dbReference type="PRINTS" id="PR01165">
    <property type="entry name" value="CYCOXIDASEI"/>
</dbReference>
<keyword evidence="8" id="KW-1003">Cell membrane</keyword>
<protein>
    <recommendedName>
        <fullName evidence="20">Quinol oxidase polypeptide I</fullName>
    </recommendedName>
</protein>
<organism evidence="23 24">
    <name type="scientific">Paenibacillus montaniterrae</name>
    <dbReference type="NCBI Taxonomy" id="429341"/>
    <lineage>
        <taxon>Bacteria</taxon>
        <taxon>Bacillati</taxon>
        <taxon>Bacillota</taxon>
        <taxon>Bacilli</taxon>
        <taxon>Bacillales</taxon>
        <taxon>Paenibacillaceae</taxon>
        <taxon>Paenibacillus</taxon>
    </lineage>
</organism>
<evidence type="ECO:0000313" key="23">
    <source>
        <dbReference type="EMBL" id="GIP18826.1"/>
    </source>
</evidence>
<evidence type="ECO:0000256" key="10">
    <source>
        <dbReference type="ARBA" id="ARBA00022660"/>
    </source>
</evidence>
<keyword evidence="14" id="KW-0249">Electron transport</keyword>
<evidence type="ECO:0000256" key="6">
    <source>
        <dbReference type="ARBA" id="ARBA00009578"/>
    </source>
</evidence>
<evidence type="ECO:0000256" key="13">
    <source>
        <dbReference type="ARBA" id="ARBA00022781"/>
    </source>
</evidence>
<keyword evidence="10" id="KW-0679">Respiratory chain</keyword>
<feature type="transmembrane region" description="Helical" evidence="21">
    <location>
        <begin position="317"/>
        <end position="334"/>
    </location>
</feature>
<dbReference type="GO" id="GO:0009060">
    <property type="term" value="P:aerobic respiration"/>
    <property type="evidence" value="ECO:0007669"/>
    <property type="project" value="InterPro"/>
</dbReference>
<dbReference type="GO" id="GO:0046872">
    <property type="term" value="F:metal ion binding"/>
    <property type="evidence" value="ECO:0007669"/>
    <property type="project" value="UniProtKB-KW"/>
</dbReference>
<dbReference type="GO" id="GO:0015990">
    <property type="term" value="P:electron transport coupled proton transport"/>
    <property type="evidence" value="ECO:0007669"/>
    <property type="project" value="TreeGrafter"/>
</dbReference>
<dbReference type="GO" id="GO:0005886">
    <property type="term" value="C:plasma membrane"/>
    <property type="evidence" value="ECO:0007669"/>
    <property type="project" value="UniProtKB-SubCell"/>
</dbReference>
<proteinExistence type="inferred from homology"/>
<feature type="transmembrane region" description="Helical" evidence="21">
    <location>
        <begin position="189"/>
        <end position="210"/>
    </location>
</feature>
<feature type="transmembrane region" description="Helical" evidence="21">
    <location>
        <begin position="380"/>
        <end position="404"/>
    </location>
</feature>
<dbReference type="InterPro" id="IPR000883">
    <property type="entry name" value="Cyt_C_Oxase_1"/>
</dbReference>
<feature type="domain" description="Cytochrome oxidase subunit I profile" evidence="22">
    <location>
        <begin position="42"/>
        <end position="559"/>
    </location>
</feature>
<comment type="cofactor">
    <cofactor evidence="2">
        <name>Cu cation</name>
        <dbReference type="ChEBI" id="CHEBI:23378"/>
    </cofactor>
</comment>
<evidence type="ECO:0000256" key="16">
    <source>
        <dbReference type="ARBA" id="ARBA00023004"/>
    </source>
</evidence>
<evidence type="ECO:0000256" key="17">
    <source>
        <dbReference type="ARBA" id="ARBA00023008"/>
    </source>
</evidence>
<dbReference type="Gene3D" id="1.20.210.10">
    <property type="entry name" value="Cytochrome c oxidase-like, subunit I domain"/>
    <property type="match status" value="1"/>
</dbReference>
<accession>A0A919YUN9</accession>
<dbReference type="RefSeq" id="WP_213519475.1">
    <property type="nucleotide sequence ID" value="NZ_BOSE01000010.1"/>
</dbReference>
<dbReference type="GO" id="GO:0020037">
    <property type="term" value="F:heme binding"/>
    <property type="evidence" value="ECO:0007669"/>
    <property type="project" value="InterPro"/>
</dbReference>
<keyword evidence="16" id="KW-0408">Iron</keyword>
<sequence>MLDTVKEFASEFFVTGDPLILGAQVSIALALVAIVFVLTYFKKWRWLWTEWLTTVDHKKIGIMYIICSILMLFRGGVDALLMRVQLAVPNLEFLHADHYNAIFTTHGVIMILFMAMPLMFGLFNIIVPLQLGARDVAFPFLNSLSFWLFFAGAMLFNLSFVIGGSPDAGWLAYPPLSGIEGSPGVGQDFYIWGIQISGIGSLASGINFVVTILKMRAPGMKLMKMPMFSWSVLASSVTIMFAFPILTVTLFLLFLDRYLGAHFFTVDAGGNPMMYLNLIWMWGHPEVYIVILPAFGIFSEVVATFSKKKIFGYKSMVFALMSISFFSFFTWAHHFFTMGSGANVNAFFAVTTMIIAIPTGVKVFNWLFTMYRGKLSFPTPMLWAVAFIPCFVVGGMTGVMLSVAPADFQFHNSYFLIAHFHQVLIGGVVFGYFAGLYYWWPKMFGFKLHEGLGKWAFWFWNIGFYVCFMPQYALGLMGMTRRFNEYNFDMGWQPLNVVSTVGAFLMGIAFIFQVWQIAHSIRFLKKDNSGDNWGQGRTLEWSTASPAPFYNFARIPQVVAQDDWWEKQQRRERGEAEPAEVAAAEAAPLEPIHMPKNSGIPIIMSGFWFLAGFGFVWDWKWMIVLGLAGVAVTMLARSFNYNDDYYVPVEEIERIEAAAARGAN</sequence>
<comment type="caution">
    <text evidence="23">The sequence shown here is derived from an EMBL/GenBank/DDBJ whole genome shotgun (WGS) entry which is preliminary data.</text>
</comment>
<evidence type="ECO:0000256" key="12">
    <source>
        <dbReference type="ARBA" id="ARBA00022723"/>
    </source>
</evidence>
<evidence type="ECO:0000256" key="11">
    <source>
        <dbReference type="ARBA" id="ARBA00022692"/>
    </source>
</evidence>
<evidence type="ECO:0000256" key="4">
    <source>
        <dbReference type="ARBA" id="ARBA00004651"/>
    </source>
</evidence>
<dbReference type="EMBL" id="BOSE01000010">
    <property type="protein sequence ID" value="GIP18826.1"/>
    <property type="molecule type" value="Genomic_DNA"/>
</dbReference>
<keyword evidence="19 21" id="KW-0472">Membrane</keyword>
<evidence type="ECO:0000313" key="24">
    <source>
        <dbReference type="Proteomes" id="UP000683139"/>
    </source>
</evidence>
<dbReference type="GO" id="GO:0022904">
    <property type="term" value="P:respiratory electron transport chain"/>
    <property type="evidence" value="ECO:0007669"/>
    <property type="project" value="TreeGrafter"/>
</dbReference>
<keyword evidence="24" id="KW-1185">Reference proteome</keyword>
<dbReference type="CDD" id="cd01662">
    <property type="entry name" value="Ubiquinol_Oxidase_I"/>
    <property type="match status" value="1"/>
</dbReference>
<evidence type="ECO:0000256" key="1">
    <source>
        <dbReference type="ARBA" id="ARBA00000725"/>
    </source>
</evidence>
<feature type="transmembrane region" description="Helical" evidence="21">
    <location>
        <begin position="416"/>
        <end position="440"/>
    </location>
</feature>
<comment type="catalytic activity">
    <reaction evidence="1">
        <text>2 a quinol + O2 = 2 a quinone + 2 H2O</text>
        <dbReference type="Rhea" id="RHEA:55376"/>
        <dbReference type="ChEBI" id="CHEBI:15377"/>
        <dbReference type="ChEBI" id="CHEBI:15379"/>
        <dbReference type="ChEBI" id="CHEBI:24646"/>
        <dbReference type="ChEBI" id="CHEBI:132124"/>
    </reaction>
</comment>
<name>A0A919YUN9_9BACL</name>
<keyword evidence="15 21" id="KW-1133">Transmembrane helix</keyword>
<feature type="transmembrane region" description="Helical" evidence="21">
    <location>
        <begin position="139"/>
        <end position="162"/>
    </location>
</feature>
<keyword evidence="11 21" id="KW-0812">Transmembrane</keyword>
<dbReference type="PANTHER" id="PTHR10422">
    <property type="entry name" value="CYTOCHROME C OXIDASE SUBUNIT 1"/>
    <property type="match status" value="1"/>
</dbReference>
<dbReference type="GO" id="GO:0004129">
    <property type="term" value="F:cytochrome-c oxidase activity"/>
    <property type="evidence" value="ECO:0007669"/>
    <property type="project" value="InterPro"/>
</dbReference>
<comment type="cofactor">
    <cofactor evidence="3">
        <name>ferriheme a</name>
        <dbReference type="ChEBI" id="CHEBI:60532"/>
    </cofactor>
</comment>
<keyword evidence="7" id="KW-0813">Transport</keyword>
<feature type="transmembrane region" description="Helical" evidence="21">
    <location>
        <begin position="287"/>
        <end position="305"/>
    </location>
</feature>
<evidence type="ECO:0000256" key="14">
    <source>
        <dbReference type="ARBA" id="ARBA00022982"/>
    </source>
</evidence>
<feature type="transmembrane region" description="Helical" evidence="21">
    <location>
        <begin position="101"/>
        <end position="127"/>
    </location>
</feature>
<reference evidence="23" key="1">
    <citation type="submission" date="2021-03" db="EMBL/GenBank/DDBJ databases">
        <title>Antimicrobial resistance genes in bacteria isolated from Japanese honey, and their potential for conferring macrolide and lincosamide resistance in the American foulbrood pathogen Paenibacillus larvae.</title>
        <authorList>
            <person name="Okamoto M."/>
            <person name="Kumagai M."/>
            <person name="Kanamori H."/>
            <person name="Takamatsu D."/>
        </authorList>
    </citation>
    <scope>NUCLEOTIDE SEQUENCE</scope>
    <source>
        <strain evidence="23">J40TS1</strain>
    </source>
</reference>
<evidence type="ECO:0000256" key="2">
    <source>
        <dbReference type="ARBA" id="ARBA00001935"/>
    </source>
</evidence>
<dbReference type="FunFam" id="1.20.210.10:FF:000002">
    <property type="entry name" value="Cytochrome o ubiquinol oxidase, subunit I"/>
    <property type="match status" value="1"/>
</dbReference>
<keyword evidence="17" id="KW-0186">Copper</keyword>
<feature type="transmembrane region" description="Helical" evidence="21">
    <location>
        <begin position="62"/>
        <end position="81"/>
    </location>
</feature>
<feature type="transmembrane region" description="Helical" evidence="21">
    <location>
        <begin position="494"/>
        <end position="515"/>
    </location>
</feature>
<evidence type="ECO:0000256" key="19">
    <source>
        <dbReference type="ARBA" id="ARBA00023136"/>
    </source>
</evidence>
<gene>
    <name evidence="23" type="primary">qoxB</name>
    <name evidence="23" type="ORF">J40TS1_44680</name>
</gene>
<evidence type="ECO:0000259" key="22">
    <source>
        <dbReference type="PROSITE" id="PS50855"/>
    </source>
</evidence>
<evidence type="ECO:0000256" key="3">
    <source>
        <dbReference type="ARBA" id="ARBA00001951"/>
    </source>
</evidence>
<keyword evidence="18" id="KW-0406">Ion transport</keyword>
<dbReference type="SUPFAM" id="SSF81442">
    <property type="entry name" value="Cytochrome c oxidase subunit I-like"/>
    <property type="match status" value="1"/>
</dbReference>
<evidence type="ECO:0000256" key="21">
    <source>
        <dbReference type="SAM" id="Phobius"/>
    </source>
</evidence>
<dbReference type="AlphaFoldDB" id="A0A919YUN9"/>
<comment type="similarity">
    <text evidence="6">Belongs to the heme-copper respiratory oxidase family.</text>
</comment>
<dbReference type="InterPro" id="IPR036927">
    <property type="entry name" value="Cyt_c_oxase-like_su1_sf"/>
</dbReference>
<feature type="transmembrane region" description="Helical" evidence="21">
    <location>
        <begin position="452"/>
        <end position="474"/>
    </location>
</feature>
<evidence type="ECO:0000256" key="7">
    <source>
        <dbReference type="ARBA" id="ARBA00022448"/>
    </source>
</evidence>
<evidence type="ECO:0000256" key="15">
    <source>
        <dbReference type="ARBA" id="ARBA00022989"/>
    </source>
</evidence>
<comment type="subcellular location">
    <subcellularLocation>
        <location evidence="4">Cell membrane</location>
        <topology evidence="4">Multi-pass membrane protein</topology>
    </subcellularLocation>
</comment>
<keyword evidence="13" id="KW-0375">Hydrogen ion transport</keyword>
<feature type="transmembrane region" description="Helical" evidence="21">
    <location>
        <begin position="346"/>
        <end position="368"/>
    </location>
</feature>
<feature type="transmembrane region" description="Helical" evidence="21">
    <location>
        <begin position="621"/>
        <end position="639"/>
    </location>
</feature>
<evidence type="ECO:0000256" key="20">
    <source>
        <dbReference type="ARBA" id="ARBA00030879"/>
    </source>
</evidence>
<keyword evidence="9" id="KW-0349">Heme</keyword>
<dbReference type="InterPro" id="IPR023616">
    <property type="entry name" value="Cyt_c_oxase-like_su1_dom"/>
</dbReference>
<comment type="pathway">
    <text evidence="5">Energy metabolism; oxidative phosphorylation.</text>
</comment>
<dbReference type="Proteomes" id="UP000683139">
    <property type="component" value="Unassembled WGS sequence"/>
</dbReference>
<dbReference type="GO" id="GO:0009486">
    <property type="term" value="F:cytochrome bo3 ubiquinol oxidase activity"/>
    <property type="evidence" value="ECO:0007669"/>
    <property type="project" value="TreeGrafter"/>
</dbReference>
<evidence type="ECO:0000256" key="18">
    <source>
        <dbReference type="ARBA" id="ARBA00023065"/>
    </source>
</evidence>
<feature type="transmembrane region" description="Helical" evidence="21">
    <location>
        <begin position="598"/>
        <end position="615"/>
    </location>
</feature>
<feature type="transmembrane region" description="Helical" evidence="21">
    <location>
        <begin position="230"/>
        <end position="255"/>
    </location>
</feature>
<dbReference type="PROSITE" id="PS50855">
    <property type="entry name" value="COX1"/>
    <property type="match status" value="1"/>
</dbReference>
<evidence type="ECO:0000256" key="5">
    <source>
        <dbReference type="ARBA" id="ARBA00004673"/>
    </source>
</evidence>
<dbReference type="PANTHER" id="PTHR10422:SF35">
    <property type="entry name" value="CYTOCHROME BO(3) UBIQUINOL OXIDASE SUBUNIT 1"/>
    <property type="match status" value="1"/>
</dbReference>
<feature type="transmembrane region" description="Helical" evidence="21">
    <location>
        <begin position="20"/>
        <end position="41"/>
    </location>
</feature>
<evidence type="ECO:0000256" key="9">
    <source>
        <dbReference type="ARBA" id="ARBA00022617"/>
    </source>
</evidence>
<keyword evidence="12" id="KW-0479">Metal-binding</keyword>